<comment type="caution">
    <text evidence="1">The sequence shown here is derived from an EMBL/GenBank/DDBJ whole genome shotgun (WGS) entry which is preliminary data.</text>
</comment>
<dbReference type="AlphaFoldDB" id="A0A2S4AHJ3"/>
<evidence type="ECO:0000313" key="2">
    <source>
        <dbReference type="Proteomes" id="UP000237068"/>
    </source>
</evidence>
<name>A0A2S4AHJ3_STUST</name>
<feature type="non-terminal residue" evidence="1">
    <location>
        <position position="1"/>
    </location>
</feature>
<protein>
    <submittedName>
        <fullName evidence="1">Peptidase M23</fullName>
    </submittedName>
</protein>
<organism evidence="1 2">
    <name type="scientific">Stutzerimonas stutzeri</name>
    <name type="common">Pseudomonas stutzeri</name>
    <dbReference type="NCBI Taxonomy" id="316"/>
    <lineage>
        <taxon>Bacteria</taxon>
        <taxon>Pseudomonadati</taxon>
        <taxon>Pseudomonadota</taxon>
        <taxon>Gammaproteobacteria</taxon>
        <taxon>Pseudomonadales</taxon>
        <taxon>Pseudomonadaceae</taxon>
        <taxon>Stutzerimonas</taxon>
    </lineage>
</organism>
<evidence type="ECO:0000313" key="1">
    <source>
        <dbReference type="EMBL" id="POH80722.1"/>
    </source>
</evidence>
<proteinExistence type="predicted"/>
<sequence length="29" mass="3302">GYTDLMVDGAPSPHQSDTTLRWLIDRLRS</sequence>
<dbReference type="Proteomes" id="UP000237068">
    <property type="component" value="Unassembled WGS sequence"/>
</dbReference>
<gene>
    <name evidence="1" type="ORF">CXK91_22440</name>
</gene>
<dbReference type="EMBL" id="PPXG01000015">
    <property type="protein sequence ID" value="POH80722.1"/>
    <property type="molecule type" value="Genomic_DNA"/>
</dbReference>
<accession>A0A2S4AHJ3</accession>
<reference evidence="1 2" key="1">
    <citation type="submission" date="2018-01" db="EMBL/GenBank/DDBJ databases">
        <title>Denitrification phenotypes of diverse strains of Pseudomonas stutzeri.</title>
        <authorList>
            <person name="Milligan D.A."/>
            <person name="Bergaust L."/>
            <person name="Bakken L.R."/>
            <person name="Frostegard A."/>
        </authorList>
    </citation>
    <scope>NUCLEOTIDE SEQUENCE [LARGE SCALE GENOMIC DNA]</scope>
    <source>
        <strain evidence="1 2">24a13</strain>
    </source>
</reference>